<dbReference type="CDD" id="cd03528">
    <property type="entry name" value="Rieske_RO_ferredoxin"/>
    <property type="match status" value="1"/>
</dbReference>
<dbReference type="PROSITE" id="PS51296">
    <property type="entry name" value="RIESKE"/>
    <property type="match status" value="1"/>
</dbReference>
<dbReference type="STRING" id="1817867.A3F83_15840"/>
<keyword evidence="4" id="KW-0411">Iron-sulfur</keyword>
<dbReference type="InterPro" id="IPR036922">
    <property type="entry name" value="Rieske_2Fe-2S_sf"/>
</dbReference>
<keyword evidence="2" id="KW-0479">Metal-binding</keyword>
<dbReference type="Proteomes" id="UP000179129">
    <property type="component" value="Unassembled WGS sequence"/>
</dbReference>
<dbReference type="InterPro" id="IPR017941">
    <property type="entry name" value="Rieske_2Fe-2S"/>
</dbReference>
<name>A0A1F5YYS9_9BACT</name>
<evidence type="ECO:0000259" key="5">
    <source>
        <dbReference type="PROSITE" id="PS51296"/>
    </source>
</evidence>
<dbReference type="PANTHER" id="PTHR21496:SF23">
    <property type="entry name" value="3-PHENYLPROPIONATE_CINNAMIC ACID DIOXYGENASE FERREDOXIN SUBUNIT"/>
    <property type="match status" value="1"/>
</dbReference>
<reference evidence="6 7" key="1">
    <citation type="journal article" date="2016" name="Nat. Commun.">
        <title>Thousands of microbial genomes shed light on interconnected biogeochemical processes in an aquifer system.</title>
        <authorList>
            <person name="Anantharaman K."/>
            <person name="Brown C.T."/>
            <person name="Hug L.A."/>
            <person name="Sharon I."/>
            <person name="Castelle C.J."/>
            <person name="Probst A.J."/>
            <person name="Thomas B.C."/>
            <person name="Singh A."/>
            <person name="Wilkins M.J."/>
            <person name="Karaoz U."/>
            <person name="Brodie E.L."/>
            <person name="Williams K.H."/>
            <person name="Hubbard S.S."/>
            <person name="Banfield J.F."/>
        </authorList>
    </citation>
    <scope>NUCLEOTIDE SEQUENCE [LARGE SCALE GENOMIC DNA]</scope>
</reference>
<evidence type="ECO:0000313" key="6">
    <source>
        <dbReference type="EMBL" id="OGG05286.1"/>
    </source>
</evidence>
<dbReference type="GO" id="GO:0051537">
    <property type="term" value="F:2 iron, 2 sulfur cluster binding"/>
    <property type="evidence" value="ECO:0007669"/>
    <property type="project" value="UniProtKB-KW"/>
</dbReference>
<evidence type="ECO:0000256" key="1">
    <source>
        <dbReference type="ARBA" id="ARBA00022714"/>
    </source>
</evidence>
<protein>
    <recommendedName>
        <fullName evidence="5">Rieske domain-containing protein</fullName>
    </recommendedName>
</protein>
<dbReference type="Gene3D" id="2.102.10.10">
    <property type="entry name" value="Rieske [2Fe-2S] iron-sulphur domain"/>
    <property type="match status" value="1"/>
</dbReference>
<dbReference type="AlphaFoldDB" id="A0A1F5YYS9"/>
<evidence type="ECO:0000256" key="3">
    <source>
        <dbReference type="ARBA" id="ARBA00023004"/>
    </source>
</evidence>
<feature type="domain" description="Rieske" evidence="5">
    <location>
        <begin position="4"/>
        <end position="99"/>
    </location>
</feature>
<comment type="caution">
    <text evidence="6">The sequence shown here is derived from an EMBL/GenBank/DDBJ whole genome shotgun (WGS) entry which is preliminary data.</text>
</comment>
<keyword evidence="3" id="KW-0408">Iron</keyword>
<organism evidence="6 7">
    <name type="scientific">Candidatus Glassbacteria bacterium RIFCSPLOWO2_12_FULL_58_11</name>
    <dbReference type="NCBI Taxonomy" id="1817867"/>
    <lineage>
        <taxon>Bacteria</taxon>
        <taxon>Candidatus Glassiibacteriota</taxon>
    </lineage>
</organism>
<evidence type="ECO:0000313" key="7">
    <source>
        <dbReference type="Proteomes" id="UP000179129"/>
    </source>
</evidence>
<evidence type="ECO:0000256" key="2">
    <source>
        <dbReference type="ARBA" id="ARBA00022723"/>
    </source>
</evidence>
<keyword evidence="1" id="KW-0001">2Fe-2S</keyword>
<dbReference type="GO" id="GO:0046872">
    <property type="term" value="F:metal ion binding"/>
    <property type="evidence" value="ECO:0007669"/>
    <property type="project" value="UniProtKB-KW"/>
</dbReference>
<dbReference type="Pfam" id="PF00355">
    <property type="entry name" value="Rieske"/>
    <property type="match status" value="1"/>
</dbReference>
<evidence type="ECO:0000256" key="4">
    <source>
        <dbReference type="ARBA" id="ARBA00023014"/>
    </source>
</evidence>
<sequence length="102" mass="11026">MSFIKAADFDHLDEESALRVVLAGKAIALVKVGGAVYAVDDTCTHEKESLSGGFIDEDTIECPRHGAMFDLKTGRALSLPATRDLNTYEVKVENGEILVSIE</sequence>
<dbReference type="EMBL" id="MFIX01000068">
    <property type="protein sequence ID" value="OGG05286.1"/>
    <property type="molecule type" value="Genomic_DNA"/>
</dbReference>
<dbReference type="SUPFAM" id="SSF50022">
    <property type="entry name" value="ISP domain"/>
    <property type="match status" value="1"/>
</dbReference>
<proteinExistence type="predicted"/>
<dbReference type="PANTHER" id="PTHR21496">
    <property type="entry name" value="FERREDOXIN-RELATED"/>
    <property type="match status" value="1"/>
</dbReference>
<accession>A0A1F5YYS9</accession>
<gene>
    <name evidence="6" type="ORF">A3F83_15840</name>
</gene>